<gene>
    <name evidence="4" type="ORF">KFL_001930140</name>
</gene>
<evidence type="ECO:0000313" key="4">
    <source>
        <dbReference type="EMBL" id="GAQ84536.1"/>
    </source>
</evidence>
<dbReference type="SMART" id="SM00672">
    <property type="entry name" value="CAP10"/>
    <property type="match status" value="1"/>
</dbReference>
<reference evidence="4 5" key="1">
    <citation type="journal article" date="2014" name="Nat. Commun.">
        <title>Klebsormidium flaccidum genome reveals primary factors for plant terrestrial adaptation.</title>
        <authorList>
            <person name="Hori K."/>
            <person name="Maruyama F."/>
            <person name="Fujisawa T."/>
            <person name="Togashi T."/>
            <person name="Yamamoto N."/>
            <person name="Seo M."/>
            <person name="Sato S."/>
            <person name="Yamada T."/>
            <person name="Mori H."/>
            <person name="Tajima N."/>
            <person name="Moriyama T."/>
            <person name="Ikeuchi M."/>
            <person name="Watanabe M."/>
            <person name="Wada H."/>
            <person name="Kobayashi K."/>
            <person name="Saito M."/>
            <person name="Masuda T."/>
            <person name="Sasaki-Sekimoto Y."/>
            <person name="Mashiguchi K."/>
            <person name="Awai K."/>
            <person name="Shimojima M."/>
            <person name="Masuda S."/>
            <person name="Iwai M."/>
            <person name="Nobusawa T."/>
            <person name="Narise T."/>
            <person name="Kondo S."/>
            <person name="Saito H."/>
            <person name="Sato R."/>
            <person name="Murakawa M."/>
            <person name="Ihara Y."/>
            <person name="Oshima-Yamada Y."/>
            <person name="Ohtaka K."/>
            <person name="Satoh M."/>
            <person name="Sonobe K."/>
            <person name="Ishii M."/>
            <person name="Ohtani R."/>
            <person name="Kanamori-Sato M."/>
            <person name="Honoki R."/>
            <person name="Miyazaki D."/>
            <person name="Mochizuki H."/>
            <person name="Umetsu J."/>
            <person name="Higashi K."/>
            <person name="Shibata D."/>
            <person name="Kamiya Y."/>
            <person name="Sato N."/>
            <person name="Nakamura Y."/>
            <person name="Tabata S."/>
            <person name="Ida S."/>
            <person name="Kurokawa K."/>
            <person name="Ohta H."/>
        </authorList>
    </citation>
    <scope>NUCLEOTIDE SEQUENCE [LARGE SCALE GENOMIC DNA]</scope>
    <source>
        <strain evidence="4 5">NIES-2285</strain>
    </source>
</reference>
<proteinExistence type="inferred from homology"/>
<keyword evidence="5" id="KW-1185">Reference proteome</keyword>
<evidence type="ECO:0000256" key="1">
    <source>
        <dbReference type="ARBA" id="ARBA00010118"/>
    </source>
</evidence>
<accession>A0A1Y1I732</accession>
<organism evidence="4 5">
    <name type="scientific">Klebsormidium nitens</name>
    <name type="common">Green alga</name>
    <name type="synonym">Ulothrix nitens</name>
    <dbReference type="NCBI Taxonomy" id="105231"/>
    <lineage>
        <taxon>Eukaryota</taxon>
        <taxon>Viridiplantae</taxon>
        <taxon>Streptophyta</taxon>
        <taxon>Klebsormidiophyceae</taxon>
        <taxon>Klebsormidiales</taxon>
        <taxon>Klebsormidiaceae</taxon>
        <taxon>Klebsormidium</taxon>
    </lineage>
</organism>
<evidence type="ECO:0000256" key="2">
    <source>
        <dbReference type="ARBA" id="ARBA00022679"/>
    </source>
</evidence>
<feature type="domain" description="Glycosyl transferase CAP10" evidence="3">
    <location>
        <begin position="210"/>
        <end position="492"/>
    </location>
</feature>
<name>A0A1Y1I732_KLENI</name>
<dbReference type="AlphaFoldDB" id="A0A1Y1I732"/>
<dbReference type="Pfam" id="PF05686">
    <property type="entry name" value="Glyco_transf_90"/>
    <property type="match status" value="1"/>
</dbReference>
<comment type="similarity">
    <text evidence="1">Belongs to the glycosyltransferase 90 family.</text>
</comment>
<evidence type="ECO:0000259" key="3">
    <source>
        <dbReference type="SMART" id="SM00672"/>
    </source>
</evidence>
<dbReference type="InterPro" id="IPR051091">
    <property type="entry name" value="O-Glucosyltr/Glycosyltrsf_90"/>
</dbReference>
<dbReference type="InterPro" id="IPR006598">
    <property type="entry name" value="CAP10"/>
</dbReference>
<dbReference type="OrthoDB" id="529159at2759"/>
<dbReference type="Proteomes" id="UP000054558">
    <property type="component" value="Unassembled WGS sequence"/>
</dbReference>
<dbReference type="PANTHER" id="PTHR12203">
    <property type="entry name" value="KDEL LYS-ASP-GLU-LEU CONTAINING - RELATED"/>
    <property type="match status" value="1"/>
</dbReference>
<evidence type="ECO:0000313" key="5">
    <source>
        <dbReference type="Proteomes" id="UP000054558"/>
    </source>
</evidence>
<dbReference type="EMBL" id="DF237142">
    <property type="protein sequence ID" value="GAQ84536.1"/>
    <property type="molecule type" value="Genomic_DNA"/>
</dbReference>
<protein>
    <submittedName>
        <fullName evidence="4">Protein glucosyltransferase</fullName>
    </submittedName>
</protein>
<sequence length="533" mass="60092">MSLPRGSLFSGKVKFGGLKAIMVRPDPRCVAAVALVFVTGVMLRLGLSSSPRCTITELSLGYNINYARIQQDAEQVLASAPSWVDDPMWFRDPVPESPMNEPDFWRPVVAYYLSPWSHLQQKVCHHIDSSPACSAAAILRASDTPQKRITNPLLDYACQRLHTEYQSFRAQVVNGTLFLSECWSLPNWQPTIANTKMVILEAIRQFGPHAFPPVDFTGNQWDNDLVSIKGLNTSAIENDSIGLKWAPLPIFSPVQQPGKTVDVPFPDFSFMLGPNNEFKTPPWDYRRRMVAEIASRIPWEARSSLAIWSGSVGKEGSQRQELKAVAEANPELLFVNDFDVYISRVRAVRKCHVTMPGELTVGRGMGSSTNACQMDFHDLCKFKYLVHIRGGVGGMTYSNRLKDLLLCGSVVLYVEYPWQEFFEPLLQPWVHYVPVPTVGDLPAVIRELKRNEREAKRIGRNGAEFAQGMGSRAVSAYVVELFRQYAALQDFVPEGLPDATAVRCPRDLYEHYHLPLEDYPMYPCMNEMPRLLE</sequence>
<dbReference type="GO" id="GO:0016740">
    <property type="term" value="F:transferase activity"/>
    <property type="evidence" value="ECO:0007669"/>
    <property type="project" value="UniProtKB-KW"/>
</dbReference>
<keyword evidence="2 4" id="KW-0808">Transferase</keyword>
<dbReference type="PANTHER" id="PTHR12203:SF35">
    <property type="entry name" value="PROTEIN O-GLUCOSYLTRANSFERASE 1"/>
    <property type="match status" value="1"/>
</dbReference>